<organism evidence="2 3">
    <name type="scientific">Streptomyces uncialis</name>
    <dbReference type="NCBI Taxonomy" id="1048205"/>
    <lineage>
        <taxon>Bacteria</taxon>
        <taxon>Bacillati</taxon>
        <taxon>Actinomycetota</taxon>
        <taxon>Actinomycetes</taxon>
        <taxon>Kitasatosporales</taxon>
        <taxon>Streptomycetaceae</taxon>
        <taxon>Streptomyces</taxon>
    </lineage>
</organism>
<sequence length="107" mass="11741">MAALAATALPASAASDRVSPLIHRVSCDRTDYLEVHGNNGQSVLCFADRGFMGVAIYGINWIESGNNRAEIQFQRSVGNPRIESVTMGKWSAWNPGHVHKVTRIEIF</sequence>
<dbReference type="AlphaFoldDB" id="A0A1Q4V991"/>
<dbReference type="InterPro" id="IPR011024">
    <property type="entry name" value="G_crystallin-like"/>
</dbReference>
<dbReference type="SUPFAM" id="SSF49695">
    <property type="entry name" value="gamma-Crystallin-like"/>
    <property type="match status" value="1"/>
</dbReference>
<feature type="domain" description="Streptomyces killer toxin-like beta/gamma crystallin" evidence="1">
    <location>
        <begin position="33"/>
        <end position="95"/>
    </location>
</feature>
<proteinExistence type="predicted"/>
<dbReference type="Gene3D" id="2.60.20.30">
    <property type="match status" value="1"/>
</dbReference>
<accession>A0A1Q4V991</accession>
<dbReference type="EMBL" id="LFBV01000002">
    <property type="protein sequence ID" value="OKH94406.1"/>
    <property type="molecule type" value="Genomic_DNA"/>
</dbReference>
<evidence type="ECO:0000259" key="1">
    <source>
        <dbReference type="Pfam" id="PF09076"/>
    </source>
</evidence>
<dbReference type="Pfam" id="PF09076">
    <property type="entry name" value="Crystall_2"/>
    <property type="match status" value="1"/>
</dbReference>
<evidence type="ECO:0000313" key="2">
    <source>
        <dbReference type="EMBL" id="OKH94406.1"/>
    </source>
</evidence>
<gene>
    <name evidence="2" type="ORF">AB852_08835</name>
</gene>
<dbReference type="InterPro" id="IPR015161">
    <property type="entry name" value="Sklp_toxin_b/g_crystallin"/>
</dbReference>
<protein>
    <submittedName>
        <fullName evidence="2">Antifungal protein</fullName>
    </submittedName>
</protein>
<reference evidence="2 3" key="1">
    <citation type="submission" date="2015-06" db="EMBL/GenBank/DDBJ databases">
        <title>Cloning and characterization of the uncialamcin biosynthetic gene cluster.</title>
        <authorList>
            <person name="Yan X."/>
            <person name="Huang T."/>
            <person name="Ge H."/>
            <person name="Shen B."/>
        </authorList>
    </citation>
    <scope>NUCLEOTIDE SEQUENCE [LARGE SCALE GENOMIC DNA]</scope>
    <source>
        <strain evidence="2 3">DCA2648</strain>
    </source>
</reference>
<dbReference type="Proteomes" id="UP000186455">
    <property type="component" value="Unassembled WGS sequence"/>
</dbReference>
<keyword evidence="3" id="KW-1185">Reference proteome</keyword>
<name>A0A1Q4V991_9ACTN</name>
<dbReference type="RefSeq" id="WP_073785869.1">
    <property type="nucleotide sequence ID" value="NZ_LFBV01000002.1"/>
</dbReference>
<evidence type="ECO:0000313" key="3">
    <source>
        <dbReference type="Proteomes" id="UP000186455"/>
    </source>
</evidence>
<comment type="caution">
    <text evidence="2">The sequence shown here is derived from an EMBL/GenBank/DDBJ whole genome shotgun (WGS) entry which is preliminary data.</text>
</comment>
<dbReference type="InterPro" id="IPR015791">
    <property type="entry name" value="Antimic/Inh_G_crystallin-like"/>
</dbReference>